<comment type="caution">
    <text evidence="2">The sequence shown here is derived from an EMBL/GenBank/DDBJ whole genome shotgun (WGS) entry which is preliminary data.</text>
</comment>
<reference evidence="2 3" key="1">
    <citation type="submission" date="2020-08" db="EMBL/GenBank/DDBJ databases">
        <title>Genome public.</title>
        <authorList>
            <person name="Liu C."/>
            <person name="Sun Q."/>
        </authorList>
    </citation>
    <scope>NUCLEOTIDE SEQUENCE [LARGE SCALE GENOMIC DNA]</scope>
    <source>
        <strain evidence="2 3">NSJ-46</strain>
    </source>
</reference>
<dbReference type="RefSeq" id="WP_249307407.1">
    <property type="nucleotide sequence ID" value="NZ_JACRSZ010000003.1"/>
</dbReference>
<keyword evidence="3" id="KW-1185">Reference proteome</keyword>
<dbReference type="Pfam" id="PF02618">
    <property type="entry name" value="YceG"/>
    <property type="match status" value="1"/>
</dbReference>
<gene>
    <name evidence="2" type="ORF">H8716_04910</name>
</gene>
<accession>A0ABR7N7V0</accession>
<evidence type="ECO:0000313" key="2">
    <source>
        <dbReference type="EMBL" id="MBC8572429.1"/>
    </source>
</evidence>
<proteinExistence type="predicted"/>
<keyword evidence="1" id="KW-0812">Transmembrane</keyword>
<protein>
    <submittedName>
        <fullName evidence="2">Endolytic transglycosylase MltG</fullName>
    </submittedName>
</protein>
<sequence length="127" mass="14170">MGRVIKHLSLLLMKVLLIVLITFGLYYFGTYAFDFGRQIYSEEGMTAAPGKDVAVVVSEGKSVKEVAQMLERFGLIRNAYVFMVQERLSRYHGQIQPGNYVLNTSQSGNTMIAILSGHTEESGNKET</sequence>
<organism evidence="2 3">
    <name type="scientific">Jingyaoa shaoxingensis</name>
    <dbReference type="NCBI Taxonomy" id="2763671"/>
    <lineage>
        <taxon>Bacteria</taxon>
        <taxon>Bacillati</taxon>
        <taxon>Bacillota</taxon>
        <taxon>Clostridia</taxon>
        <taxon>Lachnospirales</taxon>
        <taxon>Lachnospiraceae</taxon>
        <taxon>Jingyaoa</taxon>
    </lineage>
</organism>
<dbReference type="InterPro" id="IPR003770">
    <property type="entry name" value="MLTG-like"/>
</dbReference>
<dbReference type="EMBL" id="JACRSZ010000003">
    <property type="protein sequence ID" value="MBC8572429.1"/>
    <property type="molecule type" value="Genomic_DNA"/>
</dbReference>
<evidence type="ECO:0000313" key="3">
    <source>
        <dbReference type="Proteomes" id="UP000657421"/>
    </source>
</evidence>
<dbReference type="Gene3D" id="3.30.1490.480">
    <property type="entry name" value="Endolytic murein transglycosylase"/>
    <property type="match status" value="1"/>
</dbReference>
<dbReference type="Proteomes" id="UP000657421">
    <property type="component" value="Unassembled WGS sequence"/>
</dbReference>
<keyword evidence="1" id="KW-0472">Membrane</keyword>
<feature type="transmembrane region" description="Helical" evidence="1">
    <location>
        <begin position="12"/>
        <end position="33"/>
    </location>
</feature>
<name>A0ABR7N7V0_9FIRM</name>
<keyword evidence="1" id="KW-1133">Transmembrane helix</keyword>
<evidence type="ECO:0000256" key="1">
    <source>
        <dbReference type="SAM" id="Phobius"/>
    </source>
</evidence>